<feature type="transmembrane region" description="Helical" evidence="7">
    <location>
        <begin position="249"/>
        <end position="270"/>
    </location>
</feature>
<feature type="transmembrane region" description="Helical" evidence="7">
    <location>
        <begin position="136"/>
        <end position="160"/>
    </location>
</feature>
<evidence type="ECO:0000256" key="7">
    <source>
        <dbReference type="RuleBase" id="RU363032"/>
    </source>
</evidence>
<dbReference type="CDD" id="cd06261">
    <property type="entry name" value="TM_PBP2"/>
    <property type="match status" value="1"/>
</dbReference>
<evidence type="ECO:0000256" key="5">
    <source>
        <dbReference type="ARBA" id="ARBA00022989"/>
    </source>
</evidence>
<dbReference type="PANTHER" id="PTHR43386:SF1">
    <property type="entry name" value="D,D-DIPEPTIDE TRANSPORT SYSTEM PERMEASE PROTEIN DDPC-RELATED"/>
    <property type="match status" value="1"/>
</dbReference>
<comment type="similarity">
    <text evidence="7">Belongs to the binding-protein-dependent transport system permease family.</text>
</comment>
<accession>A0ABU2DNJ6</accession>
<dbReference type="Gene3D" id="1.10.3720.10">
    <property type="entry name" value="MetI-like"/>
    <property type="match status" value="1"/>
</dbReference>
<dbReference type="PANTHER" id="PTHR43386">
    <property type="entry name" value="OLIGOPEPTIDE TRANSPORT SYSTEM PERMEASE PROTEIN APPC"/>
    <property type="match status" value="1"/>
</dbReference>
<feature type="transmembrane region" description="Helical" evidence="7">
    <location>
        <begin position="172"/>
        <end position="191"/>
    </location>
</feature>
<proteinExistence type="inferred from homology"/>
<dbReference type="InterPro" id="IPR035906">
    <property type="entry name" value="MetI-like_sf"/>
</dbReference>
<sequence length="395" mass="42344">MSTHDQNPQHTRAEAGGLPEDPTAMADLAEIEDQKLTRSERSLSQGQMVRRRFFAHKPAVASMIILIVVVVLAFTSIGFTGTGGWWDKNYLSTGPVVDRGVPSLFADGFLGEHPFGQDNNGRDYFALVMRGTQQSLIVAFGVALTSTVVGVVVGALAGYFRGWLESVLMRMTDMVIVVPLVALAAVFGRYAQNLPGGTLPLAILLGLVTWTSMARLVRAEILSLREKEFVAAAISMGAHPARIIIKHMLPSSVGVIIVNATFAIAAAILLETSISYLGMGIQAPEASLGLLISQYEGAFQTRPWLFWFPGLFIIVIALCVNFIGDGLRDAIDPRQQRKGSRRPGLRGVLGFGGKDKAQDRTAAQPAAAGAGSAEGLGNDRLGNDRLGTEQKEGER</sequence>
<name>A0ABU2DNJ6_9MICC</name>
<dbReference type="EMBL" id="JAVKGR010000001">
    <property type="protein sequence ID" value="MDR8018072.1"/>
    <property type="molecule type" value="Genomic_DNA"/>
</dbReference>
<feature type="compositionally biased region" description="Low complexity" evidence="8">
    <location>
        <begin position="362"/>
        <end position="376"/>
    </location>
</feature>
<keyword evidence="2 7" id="KW-0813">Transport</keyword>
<gene>
    <name evidence="10" type="ORF">RIL96_00635</name>
</gene>
<reference evidence="10 11" key="1">
    <citation type="submission" date="2023-09" db="EMBL/GenBank/DDBJ databases">
        <title>Description of three actinobacteria isolated from air of manufacturing shop in a pharmaceutical factory.</title>
        <authorList>
            <person name="Zhang D.-F."/>
        </authorList>
    </citation>
    <scope>NUCLEOTIDE SEQUENCE [LARGE SCALE GENOMIC DNA]</scope>
    <source>
        <strain evidence="10 11">LY-0111</strain>
    </source>
</reference>
<dbReference type="Pfam" id="PF12911">
    <property type="entry name" value="OppC_N"/>
    <property type="match status" value="1"/>
</dbReference>
<dbReference type="PROSITE" id="PS50928">
    <property type="entry name" value="ABC_TM1"/>
    <property type="match status" value="1"/>
</dbReference>
<feature type="transmembrane region" description="Helical" evidence="7">
    <location>
        <begin position="60"/>
        <end position="86"/>
    </location>
</feature>
<evidence type="ECO:0000259" key="9">
    <source>
        <dbReference type="PROSITE" id="PS50928"/>
    </source>
</evidence>
<keyword evidence="6 7" id="KW-0472">Membrane</keyword>
<evidence type="ECO:0000256" key="8">
    <source>
        <dbReference type="SAM" id="MobiDB-lite"/>
    </source>
</evidence>
<dbReference type="SUPFAM" id="SSF161098">
    <property type="entry name" value="MetI-like"/>
    <property type="match status" value="1"/>
</dbReference>
<feature type="domain" description="ABC transmembrane type-1" evidence="9">
    <location>
        <begin position="132"/>
        <end position="324"/>
    </location>
</feature>
<organism evidence="10 11">
    <name type="scientific">Nesterenkonia aerolata</name>
    <dbReference type="NCBI Taxonomy" id="3074079"/>
    <lineage>
        <taxon>Bacteria</taxon>
        <taxon>Bacillati</taxon>
        <taxon>Actinomycetota</taxon>
        <taxon>Actinomycetes</taxon>
        <taxon>Micrococcales</taxon>
        <taxon>Micrococcaceae</taxon>
        <taxon>Nesterenkonia</taxon>
    </lineage>
</organism>
<evidence type="ECO:0000313" key="11">
    <source>
        <dbReference type="Proteomes" id="UP001251870"/>
    </source>
</evidence>
<dbReference type="InterPro" id="IPR025966">
    <property type="entry name" value="OppC_N"/>
</dbReference>
<feature type="region of interest" description="Disordered" evidence="8">
    <location>
        <begin position="334"/>
        <end position="395"/>
    </location>
</feature>
<feature type="region of interest" description="Disordered" evidence="8">
    <location>
        <begin position="1"/>
        <end position="22"/>
    </location>
</feature>
<protein>
    <submittedName>
        <fullName evidence="10">ABC transporter permease</fullName>
    </submittedName>
</protein>
<feature type="compositionally biased region" description="Basic and acidic residues" evidence="8">
    <location>
        <begin position="381"/>
        <end position="395"/>
    </location>
</feature>
<keyword evidence="11" id="KW-1185">Reference proteome</keyword>
<evidence type="ECO:0000256" key="4">
    <source>
        <dbReference type="ARBA" id="ARBA00022692"/>
    </source>
</evidence>
<keyword evidence="3" id="KW-1003">Cell membrane</keyword>
<evidence type="ECO:0000256" key="6">
    <source>
        <dbReference type="ARBA" id="ARBA00023136"/>
    </source>
</evidence>
<keyword evidence="4 7" id="KW-0812">Transmembrane</keyword>
<comment type="subcellular location">
    <subcellularLocation>
        <location evidence="1 7">Cell membrane</location>
        <topology evidence="1 7">Multi-pass membrane protein</topology>
    </subcellularLocation>
</comment>
<dbReference type="Proteomes" id="UP001251870">
    <property type="component" value="Unassembled WGS sequence"/>
</dbReference>
<feature type="transmembrane region" description="Helical" evidence="7">
    <location>
        <begin position="197"/>
        <end position="217"/>
    </location>
</feature>
<keyword evidence="5 7" id="KW-1133">Transmembrane helix</keyword>
<evidence type="ECO:0000256" key="3">
    <source>
        <dbReference type="ARBA" id="ARBA00022475"/>
    </source>
</evidence>
<evidence type="ECO:0000256" key="2">
    <source>
        <dbReference type="ARBA" id="ARBA00022448"/>
    </source>
</evidence>
<evidence type="ECO:0000256" key="1">
    <source>
        <dbReference type="ARBA" id="ARBA00004651"/>
    </source>
</evidence>
<feature type="transmembrane region" description="Helical" evidence="7">
    <location>
        <begin position="304"/>
        <end position="324"/>
    </location>
</feature>
<comment type="caution">
    <text evidence="10">The sequence shown here is derived from an EMBL/GenBank/DDBJ whole genome shotgun (WGS) entry which is preliminary data.</text>
</comment>
<dbReference type="InterPro" id="IPR000515">
    <property type="entry name" value="MetI-like"/>
</dbReference>
<evidence type="ECO:0000313" key="10">
    <source>
        <dbReference type="EMBL" id="MDR8018072.1"/>
    </source>
</evidence>
<dbReference type="InterPro" id="IPR050366">
    <property type="entry name" value="BP-dependent_transpt_permease"/>
</dbReference>
<feature type="compositionally biased region" description="Polar residues" evidence="8">
    <location>
        <begin position="1"/>
        <end position="10"/>
    </location>
</feature>
<dbReference type="RefSeq" id="WP_310547064.1">
    <property type="nucleotide sequence ID" value="NZ_JAVKGR010000001.1"/>
</dbReference>
<dbReference type="Pfam" id="PF00528">
    <property type="entry name" value="BPD_transp_1"/>
    <property type="match status" value="1"/>
</dbReference>